<feature type="compositionally biased region" description="Acidic residues" evidence="1">
    <location>
        <begin position="94"/>
        <end position="106"/>
    </location>
</feature>
<feature type="region of interest" description="Disordered" evidence="1">
    <location>
        <begin position="1"/>
        <end position="23"/>
    </location>
</feature>
<feature type="compositionally biased region" description="Acidic residues" evidence="1">
    <location>
        <begin position="378"/>
        <end position="398"/>
    </location>
</feature>
<feature type="region of interest" description="Disordered" evidence="1">
    <location>
        <begin position="657"/>
        <end position="712"/>
    </location>
</feature>
<dbReference type="AlphaFoldDB" id="A0AA40C1J1"/>
<feature type="region of interest" description="Disordered" evidence="1">
    <location>
        <begin position="44"/>
        <end position="242"/>
    </location>
</feature>
<feature type="compositionally biased region" description="Polar residues" evidence="1">
    <location>
        <begin position="841"/>
        <end position="854"/>
    </location>
</feature>
<organism evidence="2 3">
    <name type="scientific">Bombardia bombarda</name>
    <dbReference type="NCBI Taxonomy" id="252184"/>
    <lineage>
        <taxon>Eukaryota</taxon>
        <taxon>Fungi</taxon>
        <taxon>Dikarya</taxon>
        <taxon>Ascomycota</taxon>
        <taxon>Pezizomycotina</taxon>
        <taxon>Sordariomycetes</taxon>
        <taxon>Sordariomycetidae</taxon>
        <taxon>Sordariales</taxon>
        <taxon>Lasiosphaeriaceae</taxon>
        <taxon>Bombardia</taxon>
    </lineage>
</organism>
<feature type="compositionally biased region" description="Basic and acidic residues" evidence="1">
    <location>
        <begin position="855"/>
        <end position="869"/>
    </location>
</feature>
<feature type="compositionally biased region" description="Polar residues" evidence="1">
    <location>
        <begin position="213"/>
        <end position="225"/>
    </location>
</feature>
<evidence type="ECO:0000313" key="3">
    <source>
        <dbReference type="Proteomes" id="UP001174934"/>
    </source>
</evidence>
<sequence>MEAVPYLDEGQIDPESYNLDLDPEMGVDFDFKFDGEYDTEAQYHTNVGTDATANTTTDFEISFEAEDAQAGQPNDEHTQPDLGQDISADVGMDYNDEIGYDDEEVVAADNNRSLNEQEVPDPQKDEAAPLDLGQSASLPEGQQEPQENPSNQDQTAQVTATSADDQERPSGESLGAELQHESLDGLGRASVPKLEGDGSNIATLDDEGGNDTLLPNQDENQISHYDQSDNEDADISDPDSGLPNIAVVYNEARYTLFGAEGDDPESYFLSDGKEMDCPLAEFLASIRAVISDEISPHDELVISIESLSLEFGEKSRKKFLRRSFREILDCFSTLSSKQAVESSDLVLQLILRPDCEDRFVQLLEDAGIHDSTSHSPDDSDTSSEDLDEDFSQQADDTEQILIESSPDEYSEEYETNGEDVENGEDAEEGDDAEDGDDGEDGEDGSEAASHDEDTREPSHDQEKSEVQTASKQILETMVAEIDVQPNLDMSVSLDFQQLEPNGEESHEDYQEIHYEEYQHAEAVAGEDDVYAQENLDFSGEFDAEFAADHALEDHDISFDGLEQPTQGHDMDQPTDERGGDSGLTAPNAVADNVGPTVEATPNGKFPFLSSTTRSPLRTRYVADFSAVAKDKSEDLIDYSDDEETILLVSKLSAKRKSSFTEQDMATKRVKIGDDQLPLSSTLSPPAAPHPKSPSQTSVPRDEYPTPSLGYAGETVDSALRSSDHSSGRIPEHGDWQLLHRNTTVFSSSLSSGHMENFHTVLRTALHSRHQSDFSITFSNFGDADIPDHKDNDMTLGAEKDTGTAISLHDAGDAANAYDGTKLIENVDGVQQSALPQEAAQAIQNPVEPTSNETGTEPHDATIEAPDSHHTSSTSTVNGDEIDYEDHDPLAESFDFEVTTEEVDNELLAHDDDEINWGNDGEEDESGEQEVAAQSPSSLSGKRSRTDDVEGLVDETDHKRRRT</sequence>
<protein>
    <submittedName>
        <fullName evidence="2">Uncharacterized protein</fullName>
    </submittedName>
</protein>
<comment type="caution">
    <text evidence="2">The sequence shown here is derived from an EMBL/GenBank/DDBJ whole genome shotgun (WGS) entry which is preliminary data.</text>
</comment>
<feature type="compositionally biased region" description="Acidic residues" evidence="1">
    <location>
        <begin position="897"/>
        <end position="927"/>
    </location>
</feature>
<feature type="compositionally biased region" description="Polar residues" evidence="1">
    <location>
        <begin position="931"/>
        <end position="940"/>
    </location>
</feature>
<feature type="compositionally biased region" description="Acidic residues" evidence="1">
    <location>
        <begin position="228"/>
        <end position="237"/>
    </location>
</feature>
<dbReference type="EMBL" id="JAULSR010000004">
    <property type="protein sequence ID" value="KAK0621349.1"/>
    <property type="molecule type" value="Genomic_DNA"/>
</dbReference>
<keyword evidence="3" id="KW-1185">Reference proteome</keyword>
<feature type="compositionally biased region" description="Basic and acidic residues" evidence="1">
    <location>
        <begin position="568"/>
        <end position="579"/>
    </location>
</feature>
<feature type="compositionally biased region" description="Basic and acidic residues" evidence="1">
    <location>
        <begin position="448"/>
        <end position="465"/>
    </location>
</feature>
<feature type="region of interest" description="Disordered" evidence="1">
    <location>
        <begin position="368"/>
        <end position="472"/>
    </location>
</feature>
<proteinExistence type="predicted"/>
<evidence type="ECO:0000313" key="2">
    <source>
        <dbReference type="EMBL" id="KAK0621349.1"/>
    </source>
</evidence>
<gene>
    <name evidence="2" type="ORF">B0T17DRAFT_508704</name>
</gene>
<dbReference type="Proteomes" id="UP001174934">
    <property type="component" value="Unassembled WGS sequence"/>
</dbReference>
<reference evidence="2" key="1">
    <citation type="submission" date="2023-06" db="EMBL/GenBank/DDBJ databases">
        <title>Genome-scale phylogeny and comparative genomics of the fungal order Sordariales.</title>
        <authorList>
            <consortium name="Lawrence Berkeley National Laboratory"/>
            <person name="Hensen N."/>
            <person name="Bonometti L."/>
            <person name="Westerberg I."/>
            <person name="Brannstrom I.O."/>
            <person name="Guillou S."/>
            <person name="Cros-Aarteil S."/>
            <person name="Calhoun S."/>
            <person name="Haridas S."/>
            <person name="Kuo A."/>
            <person name="Mondo S."/>
            <person name="Pangilinan J."/>
            <person name="Riley R."/>
            <person name="LaButti K."/>
            <person name="Andreopoulos B."/>
            <person name="Lipzen A."/>
            <person name="Chen C."/>
            <person name="Yanf M."/>
            <person name="Daum C."/>
            <person name="Ng V."/>
            <person name="Clum A."/>
            <person name="Steindorff A."/>
            <person name="Ohm R."/>
            <person name="Martin F."/>
            <person name="Silar P."/>
            <person name="Natvig D."/>
            <person name="Lalanne C."/>
            <person name="Gautier V."/>
            <person name="Ament-velasquez S.L."/>
            <person name="Kruys A."/>
            <person name="Hutchinson M.I."/>
            <person name="Powell A.J."/>
            <person name="Barry K."/>
            <person name="Miller A.N."/>
            <person name="Grigoriev I.V."/>
            <person name="Debuchy R."/>
            <person name="Gladieux P."/>
            <person name="Thoren M.H."/>
            <person name="Johannesson H."/>
        </authorList>
    </citation>
    <scope>NUCLEOTIDE SEQUENCE</scope>
    <source>
        <strain evidence="2">SMH3391-2</strain>
    </source>
</reference>
<feature type="region of interest" description="Disordered" evidence="1">
    <location>
        <begin position="834"/>
        <end position="884"/>
    </location>
</feature>
<feature type="compositionally biased region" description="Polar residues" evidence="1">
    <location>
        <begin position="44"/>
        <end position="59"/>
    </location>
</feature>
<feature type="compositionally biased region" description="Acidic residues" evidence="1">
    <location>
        <begin position="405"/>
        <end position="445"/>
    </location>
</feature>
<feature type="compositionally biased region" description="Polar residues" evidence="1">
    <location>
        <begin position="143"/>
        <end position="163"/>
    </location>
</feature>
<accession>A0AA40C1J1</accession>
<feature type="region of interest" description="Disordered" evidence="1">
    <location>
        <begin position="558"/>
        <end position="610"/>
    </location>
</feature>
<name>A0AA40C1J1_9PEZI</name>
<feature type="compositionally biased region" description="Basic and acidic residues" evidence="1">
    <location>
        <begin position="664"/>
        <end position="673"/>
    </location>
</feature>
<feature type="compositionally biased region" description="Basic and acidic residues" evidence="1">
    <location>
        <begin position="368"/>
        <end position="377"/>
    </location>
</feature>
<feature type="region of interest" description="Disordered" evidence="1">
    <location>
        <begin position="897"/>
        <end position="962"/>
    </location>
</feature>
<evidence type="ECO:0000256" key="1">
    <source>
        <dbReference type="SAM" id="MobiDB-lite"/>
    </source>
</evidence>